<dbReference type="GO" id="GO:0004722">
    <property type="term" value="F:protein serine/threonine phosphatase activity"/>
    <property type="evidence" value="ECO:0007669"/>
    <property type="project" value="TreeGrafter"/>
</dbReference>
<evidence type="ECO:0000313" key="2">
    <source>
        <dbReference type="EMBL" id="KKR14631.1"/>
    </source>
</evidence>
<protein>
    <submittedName>
        <fullName evidence="2">Phosphoglycerate mutase</fullName>
    </submittedName>
</protein>
<comment type="caution">
    <text evidence="2">The sequence shown here is derived from an EMBL/GenBank/DDBJ whole genome shotgun (WGS) entry which is preliminary data.</text>
</comment>
<organism evidence="2 3">
    <name type="scientific">Candidatus Falkowbacteria bacterium GW2011_GWA2_39_24</name>
    <dbReference type="NCBI Taxonomy" id="1618634"/>
    <lineage>
        <taxon>Bacteria</taxon>
        <taxon>Candidatus Falkowiibacteriota</taxon>
    </lineage>
</organism>
<dbReference type="PANTHER" id="PTHR20935">
    <property type="entry name" value="PHOSPHOGLYCERATE MUTASE-RELATED"/>
    <property type="match status" value="1"/>
</dbReference>
<evidence type="ECO:0000256" key="1">
    <source>
        <dbReference type="ARBA" id="ARBA00022801"/>
    </source>
</evidence>
<dbReference type="SMART" id="SM00855">
    <property type="entry name" value="PGAM"/>
    <property type="match status" value="1"/>
</dbReference>
<sequence>MILILIRHGKAEGEGDATLSLLGIEQAKAAAKKLSTIPITKAYSSNYARALGTYEEYKIHNPQVSLTIYPDLKEIYRFIVGGPVKEGTRPNRVEEDTARAEKAFNEILKNDKDEVIAIFSHGNMIRYFLSKALKVDPKCMWEGVTLNCGSISVIQIKNGKMNVKLINGIDHLPHRDIKGFYSKHEDTTYLP</sequence>
<proteinExistence type="predicted"/>
<dbReference type="CDD" id="cd07067">
    <property type="entry name" value="HP_PGM_like"/>
    <property type="match status" value="1"/>
</dbReference>
<gene>
    <name evidence="2" type="ORF">UT42_C0022G0006</name>
</gene>
<reference evidence="2 3" key="1">
    <citation type="journal article" date="2015" name="Nature">
        <title>rRNA introns, odd ribosomes, and small enigmatic genomes across a large radiation of phyla.</title>
        <authorList>
            <person name="Brown C.T."/>
            <person name="Hug L.A."/>
            <person name="Thomas B.C."/>
            <person name="Sharon I."/>
            <person name="Castelle C.J."/>
            <person name="Singh A."/>
            <person name="Wilkins M.J."/>
            <person name="Williams K.H."/>
            <person name="Banfield J.F."/>
        </authorList>
    </citation>
    <scope>NUCLEOTIDE SEQUENCE [LARGE SCALE GENOMIC DNA]</scope>
</reference>
<dbReference type="GO" id="GO:0090141">
    <property type="term" value="P:positive regulation of mitochondrial fission"/>
    <property type="evidence" value="ECO:0007669"/>
    <property type="project" value="TreeGrafter"/>
</dbReference>
<dbReference type="PANTHER" id="PTHR20935:SF0">
    <property type="entry name" value="SERINE_THREONINE-PROTEIN PHOSPHATASE PGAM5, MITOCHONDRIAL"/>
    <property type="match status" value="1"/>
</dbReference>
<evidence type="ECO:0000313" key="3">
    <source>
        <dbReference type="Proteomes" id="UP000034048"/>
    </source>
</evidence>
<dbReference type="InterPro" id="IPR051021">
    <property type="entry name" value="Mito_Ser/Thr_phosphatase"/>
</dbReference>
<keyword evidence="1" id="KW-0378">Hydrolase</keyword>
<dbReference type="EMBL" id="LBWS01000022">
    <property type="protein sequence ID" value="KKR14631.1"/>
    <property type="molecule type" value="Genomic_DNA"/>
</dbReference>
<dbReference type="InterPro" id="IPR013078">
    <property type="entry name" value="His_Pase_superF_clade-1"/>
</dbReference>
<dbReference type="Pfam" id="PF00300">
    <property type="entry name" value="His_Phos_1"/>
    <property type="match status" value="2"/>
</dbReference>
<name>A0A0G0NPE0_9BACT</name>
<dbReference type="AlphaFoldDB" id="A0A0G0NPE0"/>
<dbReference type="Proteomes" id="UP000034048">
    <property type="component" value="Unassembled WGS sequence"/>
</dbReference>
<dbReference type="Gene3D" id="3.40.50.1240">
    <property type="entry name" value="Phosphoglycerate mutase-like"/>
    <property type="match status" value="1"/>
</dbReference>
<accession>A0A0G0NPE0</accession>
<dbReference type="SUPFAM" id="SSF53254">
    <property type="entry name" value="Phosphoglycerate mutase-like"/>
    <property type="match status" value="1"/>
</dbReference>
<dbReference type="InterPro" id="IPR029033">
    <property type="entry name" value="His_PPase_superfam"/>
</dbReference>